<feature type="domain" description="PHD-type" evidence="7">
    <location>
        <begin position="248"/>
        <end position="359"/>
    </location>
</feature>
<keyword evidence="9" id="KW-1185">Reference proteome</keyword>
<protein>
    <submittedName>
        <fullName evidence="8">Uncharacterized protein</fullName>
    </submittedName>
</protein>
<sequence length="382" mass="42898">MVLAACVHSIHSKDKPKMTPAKANLNGVDEERRLQANPNGVDEERRFHGLPPLKRFKLLRKESNRILCLPAKKRIWAVMDFTFEQEKAMEEEEEARFKHSDDAQVQNAEKIPSSRKKSQKQDDDSDGVVYKDPKLEDEWSNPKTKASQKAKHKNFNDAQVENKLKRSEKVPRTRGKSLNQAKQEEAEEDDDGVICNVCSGHDGNQTDPIVLCDGCDVMVHASCYGDPLINGIPDGDWFCARCIYSAGISSCCLCPSSKGAMKRTTQNSWAHISCALLVPEVFFKCPEGREGIDCSMVPASRWEVICIFCNMASGACIECSEPRCPSTFHVSCGLARNLHIEYKESKAGGIVVGFCHVHTPKWHMVIFSYPAFFFSFFPFPPE</sequence>
<keyword evidence="3" id="KW-0862">Zinc</keyword>
<dbReference type="PROSITE" id="PS50016">
    <property type="entry name" value="ZF_PHD_2"/>
    <property type="match status" value="1"/>
</dbReference>
<reference evidence="8 9" key="1">
    <citation type="journal article" date="2021" name="Nat. Plants">
        <title>The Taxus genome provides insights into paclitaxel biosynthesis.</title>
        <authorList>
            <person name="Xiong X."/>
            <person name="Gou J."/>
            <person name="Liao Q."/>
            <person name="Li Y."/>
            <person name="Zhou Q."/>
            <person name="Bi G."/>
            <person name="Li C."/>
            <person name="Du R."/>
            <person name="Wang X."/>
            <person name="Sun T."/>
            <person name="Guo L."/>
            <person name="Liang H."/>
            <person name="Lu P."/>
            <person name="Wu Y."/>
            <person name="Zhang Z."/>
            <person name="Ro D.K."/>
            <person name="Shang Y."/>
            <person name="Huang S."/>
            <person name="Yan J."/>
        </authorList>
    </citation>
    <scope>NUCLEOTIDE SEQUENCE [LARGE SCALE GENOMIC DNA]</scope>
    <source>
        <strain evidence="8">Ta-2019</strain>
    </source>
</reference>
<feature type="compositionally biased region" description="Basic and acidic residues" evidence="5">
    <location>
        <begin position="160"/>
        <end position="171"/>
    </location>
</feature>
<dbReference type="GO" id="GO:0008270">
    <property type="term" value="F:zinc ion binding"/>
    <property type="evidence" value="ECO:0007669"/>
    <property type="project" value="UniProtKB-KW"/>
</dbReference>
<feature type="region of interest" description="Disordered" evidence="5">
    <location>
        <begin position="92"/>
        <end position="185"/>
    </location>
</feature>
<evidence type="ECO:0000259" key="6">
    <source>
        <dbReference type="PROSITE" id="PS50016"/>
    </source>
</evidence>
<keyword evidence="2 4" id="KW-0863">Zinc-finger</keyword>
<dbReference type="InterPro" id="IPR050701">
    <property type="entry name" value="Histone_Mod_Regulator"/>
</dbReference>
<dbReference type="OMA" id="RWKGKCY"/>
<evidence type="ECO:0000256" key="5">
    <source>
        <dbReference type="SAM" id="MobiDB-lite"/>
    </source>
</evidence>
<dbReference type="InterPro" id="IPR013083">
    <property type="entry name" value="Znf_RING/FYVE/PHD"/>
</dbReference>
<comment type="caution">
    <text evidence="8">The sequence shown here is derived from an EMBL/GenBank/DDBJ whole genome shotgun (WGS) entry which is preliminary data.</text>
</comment>
<dbReference type="SMART" id="SM00249">
    <property type="entry name" value="PHD"/>
    <property type="match status" value="2"/>
</dbReference>
<dbReference type="PANTHER" id="PTHR13793">
    <property type="entry name" value="PHD FINGER PROTEINS"/>
    <property type="match status" value="1"/>
</dbReference>
<keyword evidence="1" id="KW-0479">Metal-binding</keyword>
<dbReference type="PROSITE" id="PS51805">
    <property type="entry name" value="EPHD"/>
    <property type="match status" value="1"/>
</dbReference>
<dbReference type="PROSITE" id="PS01359">
    <property type="entry name" value="ZF_PHD_1"/>
    <property type="match status" value="1"/>
</dbReference>
<proteinExistence type="predicted"/>
<dbReference type="InterPro" id="IPR034732">
    <property type="entry name" value="EPHD"/>
</dbReference>
<evidence type="ECO:0000256" key="1">
    <source>
        <dbReference type="ARBA" id="ARBA00022723"/>
    </source>
</evidence>
<gene>
    <name evidence="8" type="ORF">KI387_041069</name>
</gene>
<dbReference type="SUPFAM" id="SSF57903">
    <property type="entry name" value="FYVE/PHD zinc finger"/>
    <property type="match status" value="1"/>
</dbReference>
<evidence type="ECO:0000313" key="9">
    <source>
        <dbReference type="Proteomes" id="UP000824469"/>
    </source>
</evidence>
<name>A0AA38FA54_TAXCH</name>
<dbReference type="InterPro" id="IPR019787">
    <property type="entry name" value="Znf_PHD-finger"/>
</dbReference>
<dbReference type="GO" id="GO:0006357">
    <property type="term" value="P:regulation of transcription by RNA polymerase II"/>
    <property type="evidence" value="ECO:0007669"/>
    <property type="project" value="TreeGrafter"/>
</dbReference>
<dbReference type="CDD" id="cd15492">
    <property type="entry name" value="PHD_BRPF_JADE_like"/>
    <property type="match status" value="1"/>
</dbReference>
<evidence type="ECO:0000256" key="2">
    <source>
        <dbReference type="ARBA" id="ARBA00022771"/>
    </source>
</evidence>
<dbReference type="Proteomes" id="UP000824469">
    <property type="component" value="Unassembled WGS sequence"/>
</dbReference>
<dbReference type="Pfam" id="PF13831">
    <property type="entry name" value="PHD_2"/>
    <property type="match status" value="1"/>
</dbReference>
<evidence type="ECO:0000256" key="4">
    <source>
        <dbReference type="PROSITE-ProRule" id="PRU00146"/>
    </source>
</evidence>
<evidence type="ECO:0000313" key="8">
    <source>
        <dbReference type="EMBL" id="KAH9293727.1"/>
    </source>
</evidence>
<dbReference type="InterPro" id="IPR019786">
    <property type="entry name" value="Zinc_finger_PHD-type_CS"/>
</dbReference>
<dbReference type="InterPro" id="IPR011011">
    <property type="entry name" value="Znf_FYVE_PHD"/>
</dbReference>
<evidence type="ECO:0000256" key="3">
    <source>
        <dbReference type="ARBA" id="ARBA00022833"/>
    </source>
</evidence>
<dbReference type="InterPro" id="IPR001965">
    <property type="entry name" value="Znf_PHD"/>
</dbReference>
<dbReference type="Gene3D" id="3.30.40.10">
    <property type="entry name" value="Zinc/RING finger domain, C3HC4 (zinc finger)"/>
    <property type="match status" value="2"/>
</dbReference>
<evidence type="ECO:0000259" key="7">
    <source>
        <dbReference type="PROSITE" id="PS51805"/>
    </source>
</evidence>
<accession>A0AA38FA54</accession>
<feature type="domain" description="PHD-type" evidence="6">
    <location>
        <begin position="192"/>
        <end position="245"/>
    </location>
</feature>
<dbReference type="EMBL" id="JAHRHJ020000795">
    <property type="protein sequence ID" value="KAH9293727.1"/>
    <property type="molecule type" value="Genomic_DNA"/>
</dbReference>
<organism evidence="8 9">
    <name type="scientific">Taxus chinensis</name>
    <name type="common">Chinese yew</name>
    <name type="synonym">Taxus wallichiana var. chinensis</name>
    <dbReference type="NCBI Taxonomy" id="29808"/>
    <lineage>
        <taxon>Eukaryota</taxon>
        <taxon>Viridiplantae</taxon>
        <taxon>Streptophyta</taxon>
        <taxon>Embryophyta</taxon>
        <taxon>Tracheophyta</taxon>
        <taxon>Spermatophyta</taxon>
        <taxon>Pinopsida</taxon>
        <taxon>Pinidae</taxon>
        <taxon>Conifers II</taxon>
        <taxon>Cupressales</taxon>
        <taxon>Taxaceae</taxon>
        <taxon>Taxus</taxon>
    </lineage>
</organism>
<dbReference type="Pfam" id="PF13832">
    <property type="entry name" value="zf-HC5HC2H_2"/>
    <property type="match status" value="1"/>
</dbReference>
<dbReference type="AlphaFoldDB" id="A0AA38FA54"/>
<dbReference type="PANTHER" id="PTHR13793:SF148">
    <property type="entry name" value="RING_FYVE_PHD ZINC FINGER SUPERFAMILY PROTEIN"/>
    <property type="match status" value="1"/>
</dbReference>